<sequence length="196" mass="22169">MDEGFLCRHPRPKTSYFLEVPLTDEQRTSDQDLWTLMMGKTSAVVGNIIKQSVVIGDEKIRKAVMSALNKFTLSKSKGQKGTLTQWFTCKAVAATDTTARPSTDIEKSRSEAPLEMGVLAMPSPKVAQLFTDLNSHVNAIVITALRPLEEHVEKLEREMQWLQEDEEKLWNTFEGECTITMLRNKSIVAHMTLVRE</sequence>
<reference evidence="1 2" key="1">
    <citation type="journal article" date="2019" name="Plant Biotechnol. J.">
        <title>The red bayberry genome and genetic basis of sex determination.</title>
        <authorList>
            <person name="Jia H.M."/>
            <person name="Jia H.J."/>
            <person name="Cai Q.L."/>
            <person name="Wang Y."/>
            <person name="Zhao H.B."/>
            <person name="Yang W.F."/>
            <person name="Wang G.Y."/>
            <person name="Li Y.H."/>
            <person name="Zhan D.L."/>
            <person name="Shen Y.T."/>
            <person name="Niu Q.F."/>
            <person name="Chang L."/>
            <person name="Qiu J."/>
            <person name="Zhao L."/>
            <person name="Xie H.B."/>
            <person name="Fu W.Y."/>
            <person name="Jin J."/>
            <person name="Li X.W."/>
            <person name="Jiao Y."/>
            <person name="Zhou C.C."/>
            <person name="Tu T."/>
            <person name="Chai C.Y."/>
            <person name="Gao J.L."/>
            <person name="Fan L.J."/>
            <person name="van de Weg E."/>
            <person name="Wang J.Y."/>
            <person name="Gao Z.S."/>
        </authorList>
    </citation>
    <scope>NUCLEOTIDE SEQUENCE [LARGE SCALE GENOMIC DNA]</scope>
    <source>
        <tissue evidence="1">Leaves</tissue>
    </source>
</reference>
<organism evidence="1 2">
    <name type="scientific">Morella rubra</name>
    <name type="common">Chinese bayberry</name>
    <dbReference type="NCBI Taxonomy" id="262757"/>
    <lineage>
        <taxon>Eukaryota</taxon>
        <taxon>Viridiplantae</taxon>
        <taxon>Streptophyta</taxon>
        <taxon>Embryophyta</taxon>
        <taxon>Tracheophyta</taxon>
        <taxon>Spermatophyta</taxon>
        <taxon>Magnoliopsida</taxon>
        <taxon>eudicotyledons</taxon>
        <taxon>Gunneridae</taxon>
        <taxon>Pentapetalae</taxon>
        <taxon>rosids</taxon>
        <taxon>fabids</taxon>
        <taxon>Fagales</taxon>
        <taxon>Myricaceae</taxon>
        <taxon>Morella</taxon>
    </lineage>
</organism>
<gene>
    <name evidence="1" type="ORF">CJ030_MR2G001911</name>
</gene>
<evidence type="ECO:0000313" key="2">
    <source>
        <dbReference type="Proteomes" id="UP000516437"/>
    </source>
</evidence>
<dbReference type="Proteomes" id="UP000516437">
    <property type="component" value="Chromosome 2"/>
</dbReference>
<dbReference type="AlphaFoldDB" id="A0A6A1WCK0"/>
<keyword evidence="2" id="KW-1185">Reference proteome</keyword>
<proteinExistence type="predicted"/>
<dbReference type="EMBL" id="RXIC02000020">
    <property type="protein sequence ID" value="KAB1223032.1"/>
    <property type="molecule type" value="Genomic_DNA"/>
</dbReference>
<evidence type="ECO:0000313" key="1">
    <source>
        <dbReference type="EMBL" id="KAB1223032.1"/>
    </source>
</evidence>
<comment type="caution">
    <text evidence="1">The sequence shown here is derived from an EMBL/GenBank/DDBJ whole genome shotgun (WGS) entry which is preliminary data.</text>
</comment>
<accession>A0A6A1WCK0</accession>
<protein>
    <submittedName>
        <fullName evidence="1">Uncharacterized protein</fullName>
    </submittedName>
</protein>
<name>A0A6A1WCK0_9ROSI</name>